<proteinExistence type="predicted"/>
<evidence type="ECO:0000256" key="1">
    <source>
        <dbReference type="SAM" id="MobiDB-lite"/>
    </source>
</evidence>
<evidence type="ECO:0000313" key="2">
    <source>
        <dbReference type="EMBL" id="MFD0629557.1"/>
    </source>
</evidence>
<protein>
    <submittedName>
        <fullName evidence="2">Uncharacterized protein</fullName>
    </submittedName>
</protein>
<organism evidence="2 3">
    <name type="scientific">Streptomyces sanglieri</name>
    <dbReference type="NCBI Taxonomy" id="193460"/>
    <lineage>
        <taxon>Bacteria</taxon>
        <taxon>Bacillati</taxon>
        <taxon>Actinomycetota</taxon>
        <taxon>Actinomycetes</taxon>
        <taxon>Kitasatosporales</taxon>
        <taxon>Streptomycetaceae</taxon>
        <taxon>Streptomyces</taxon>
    </lineage>
</organism>
<name>A0ABW2X7E8_9ACTN</name>
<dbReference type="EMBL" id="JBHTGL010000008">
    <property type="protein sequence ID" value="MFD0629557.1"/>
    <property type="molecule type" value="Genomic_DNA"/>
</dbReference>
<feature type="compositionally biased region" description="Basic and acidic residues" evidence="1">
    <location>
        <begin position="72"/>
        <end position="96"/>
    </location>
</feature>
<reference evidence="3" key="1">
    <citation type="journal article" date="2019" name="Int. J. Syst. Evol. Microbiol.">
        <title>The Global Catalogue of Microorganisms (GCM) 10K type strain sequencing project: providing services to taxonomists for standard genome sequencing and annotation.</title>
        <authorList>
            <consortium name="The Broad Institute Genomics Platform"/>
            <consortium name="The Broad Institute Genome Sequencing Center for Infectious Disease"/>
            <person name="Wu L."/>
            <person name="Ma J."/>
        </authorList>
    </citation>
    <scope>NUCLEOTIDE SEQUENCE [LARGE SCALE GENOMIC DNA]</scope>
    <source>
        <strain evidence="3">JCM 12607</strain>
    </source>
</reference>
<gene>
    <name evidence="2" type="ORF">ACFQ2K_50010</name>
</gene>
<feature type="compositionally biased region" description="Basic and acidic residues" evidence="1">
    <location>
        <begin position="143"/>
        <end position="167"/>
    </location>
</feature>
<dbReference type="Proteomes" id="UP001596915">
    <property type="component" value="Unassembled WGS sequence"/>
</dbReference>
<evidence type="ECO:0000313" key="3">
    <source>
        <dbReference type="Proteomes" id="UP001596915"/>
    </source>
</evidence>
<comment type="caution">
    <text evidence="2">The sequence shown here is derived from an EMBL/GenBank/DDBJ whole genome shotgun (WGS) entry which is preliminary data.</text>
</comment>
<feature type="region of interest" description="Disordered" evidence="1">
    <location>
        <begin position="71"/>
        <end position="96"/>
    </location>
</feature>
<keyword evidence="3" id="KW-1185">Reference proteome</keyword>
<accession>A0ABW2X7E8</accession>
<sequence length="167" mass="18088">MEAGPDRLTITRAGEIVHQGRHPLALPDTTEPRITTVAGPDGTIGYAVVRERGYTPAEIIDLQRKVLARVRSGRENTDDHDQEHDGVDREDVLKDKAEDGDGAVALSRAAAWGAAVQRRTRPRSPGPVRAAAGHRPGRGVLAARDRSGRTVAARDRRSARLARTRDA</sequence>
<feature type="region of interest" description="Disordered" evidence="1">
    <location>
        <begin position="111"/>
        <end position="167"/>
    </location>
</feature>